<dbReference type="GO" id="GO:0000976">
    <property type="term" value="F:transcription cis-regulatory region binding"/>
    <property type="evidence" value="ECO:0007669"/>
    <property type="project" value="TreeGrafter"/>
</dbReference>
<dbReference type="EMBL" id="JACHWS010000001">
    <property type="protein sequence ID" value="MBB3036571.1"/>
    <property type="molecule type" value="Genomic_DNA"/>
</dbReference>
<organism evidence="6 7">
    <name type="scientific">Hoyosella altamirensis</name>
    <dbReference type="NCBI Taxonomy" id="616997"/>
    <lineage>
        <taxon>Bacteria</taxon>
        <taxon>Bacillati</taxon>
        <taxon>Actinomycetota</taxon>
        <taxon>Actinomycetes</taxon>
        <taxon>Mycobacteriales</taxon>
        <taxon>Hoyosellaceae</taxon>
        <taxon>Hoyosella</taxon>
    </lineage>
</organism>
<name>A0A839RKQ3_9ACTN</name>
<evidence type="ECO:0000256" key="1">
    <source>
        <dbReference type="ARBA" id="ARBA00023015"/>
    </source>
</evidence>
<evidence type="ECO:0000259" key="5">
    <source>
        <dbReference type="PROSITE" id="PS50977"/>
    </source>
</evidence>
<evidence type="ECO:0000256" key="2">
    <source>
        <dbReference type="ARBA" id="ARBA00023125"/>
    </source>
</evidence>
<accession>A0A839RKQ3</accession>
<dbReference type="Proteomes" id="UP000567922">
    <property type="component" value="Unassembled WGS sequence"/>
</dbReference>
<dbReference type="RefSeq" id="WP_064441698.1">
    <property type="nucleotide sequence ID" value="NZ_BDDI01000015.1"/>
</dbReference>
<dbReference type="Pfam" id="PF00440">
    <property type="entry name" value="TetR_N"/>
    <property type="match status" value="1"/>
</dbReference>
<keyword evidence="3" id="KW-0804">Transcription</keyword>
<reference evidence="6 7" key="1">
    <citation type="submission" date="2020-08" db="EMBL/GenBank/DDBJ databases">
        <title>Sequencing the genomes of 1000 actinobacteria strains.</title>
        <authorList>
            <person name="Klenk H.-P."/>
        </authorList>
    </citation>
    <scope>NUCLEOTIDE SEQUENCE [LARGE SCALE GENOMIC DNA]</scope>
    <source>
        <strain evidence="6 7">DSM 45258</strain>
    </source>
</reference>
<evidence type="ECO:0000256" key="4">
    <source>
        <dbReference type="PROSITE-ProRule" id="PRU00335"/>
    </source>
</evidence>
<dbReference type="PRINTS" id="PR00455">
    <property type="entry name" value="HTHTETR"/>
</dbReference>
<dbReference type="PROSITE" id="PS01081">
    <property type="entry name" value="HTH_TETR_1"/>
    <property type="match status" value="1"/>
</dbReference>
<keyword evidence="2 4" id="KW-0238">DNA-binding</keyword>
<keyword evidence="7" id="KW-1185">Reference proteome</keyword>
<dbReference type="InterPro" id="IPR050109">
    <property type="entry name" value="HTH-type_TetR-like_transc_reg"/>
</dbReference>
<evidence type="ECO:0000313" key="7">
    <source>
        <dbReference type="Proteomes" id="UP000567922"/>
    </source>
</evidence>
<sequence length="215" mass="23369">MQPDSETDSQSKRSFIEEARRAQIIDAAITTIADSGYSSASMAQIAKTAGISRGLISYHFANKDELIAQVVIKVYTDAGEYIGARVSTESTPAEQLREYIASNLDYMAVHPKGIIALVEIFSSGALANLPGIDASEGEEQSIGPVVEVLARGQQLGQFADFNPRFMAQALRNVIDGVSPHLSDPQLDLEMYKQEIITMFERATGAQRPSEEVPET</sequence>
<dbReference type="SUPFAM" id="SSF48498">
    <property type="entry name" value="Tetracyclin repressor-like, C-terminal domain"/>
    <property type="match status" value="1"/>
</dbReference>
<comment type="caution">
    <text evidence="6">The sequence shown here is derived from an EMBL/GenBank/DDBJ whole genome shotgun (WGS) entry which is preliminary data.</text>
</comment>
<dbReference type="InterPro" id="IPR009057">
    <property type="entry name" value="Homeodomain-like_sf"/>
</dbReference>
<feature type="DNA-binding region" description="H-T-H motif" evidence="4">
    <location>
        <begin position="41"/>
        <end position="60"/>
    </location>
</feature>
<gene>
    <name evidence="6" type="ORF">FHU29_001005</name>
</gene>
<keyword evidence="1" id="KW-0805">Transcription regulation</keyword>
<dbReference type="InterPro" id="IPR001647">
    <property type="entry name" value="HTH_TetR"/>
</dbReference>
<proteinExistence type="predicted"/>
<dbReference type="AlphaFoldDB" id="A0A839RKQ3"/>
<dbReference type="PROSITE" id="PS50977">
    <property type="entry name" value="HTH_TETR_2"/>
    <property type="match status" value="1"/>
</dbReference>
<dbReference type="PANTHER" id="PTHR30055">
    <property type="entry name" value="HTH-TYPE TRANSCRIPTIONAL REGULATOR RUTR"/>
    <property type="match status" value="1"/>
</dbReference>
<dbReference type="Gene3D" id="1.10.357.10">
    <property type="entry name" value="Tetracycline Repressor, domain 2"/>
    <property type="match status" value="1"/>
</dbReference>
<evidence type="ECO:0000313" key="6">
    <source>
        <dbReference type="EMBL" id="MBB3036571.1"/>
    </source>
</evidence>
<feature type="domain" description="HTH tetR-type" evidence="5">
    <location>
        <begin position="18"/>
        <end position="78"/>
    </location>
</feature>
<dbReference type="SUPFAM" id="SSF46689">
    <property type="entry name" value="Homeodomain-like"/>
    <property type="match status" value="1"/>
</dbReference>
<dbReference type="InterPro" id="IPR036271">
    <property type="entry name" value="Tet_transcr_reg_TetR-rel_C_sf"/>
</dbReference>
<dbReference type="GO" id="GO:0003700">
    <property type="term" value="F:DNA-binding transcription factor activity"/>
    <property type="evidence" value="ECO:0007669"/>
    <property type="project" value="TreeGrafter"/>
</dbReference>
<dbReference type="PANTHER" id="PTHR30055:SF234">
    <property type="entry name" value="HTH-TYPE TRANSCRIPTIONAL REGULATOR BETI"/>
    <property type="match status" value="1"/>
</dbReference>
<evidence type="ECO:0000256" key="3">
    <source>
        <dbReference type="ARBA" id="ARBA00023163"/>
    </source>
</evidence>
<dbReference type="InterPro" id="IPR023772">
    <property type="entry name" value="DNA-bd_HTH_TetR-type_CS"/>
</dbReference>
<protein>
    <submittedName>
        <fullName evidence="6">AcrR family transcriptional regulator</fullName>
    </submittedName>
</protein>